<accession>A0ABR3TQQ4</accession>
<name>A0ABR3TQQ4_9PEZI</name>
<gene>
    <name evidence="2" type="ORF">SLS58_005709</name>
</gene>
<comment type="caution">
    <text evidence="2">The sequence shown here is derived from an EMBL/GenBank/DDBJ whole genome shotgun (WGS) entry which is preliminary data.</text>
</comment>
<feature type="region of interest" description="Disordered" evidence="1">
    <location>
        <begin position="263"/>
        <end position="360"/>
    </location>
</feature>
<sequence>MSDIEEQSSIAHDILQHEPSGEVQALPEAEDMRMDSENSQLTDVDTEHNDDSPESSKEVNIQYPERLEESKDFDTNRRTSLHVEEVESHDLREVELWLTAQKAPESTPTDGRNDPRTICQPPQEMPETISPYNLPTVDGINGEEELAETAVDGAADLLQPDAPEVPTGEPPTEDATEDDDRKPHPASLADVLASLENQNGMTRRVSVKSAAIPNLTTIDEVSEVPTPEIRETPLQHDHAATDIAEAQTVYGHTVLLDVEHSEDDTVARIEEEPTIGRDAADERSGINQWQSRPEVDTQDLSVEDMEQSYKAPSDEPEDRGSLGSSMEESLPESGDVIAQATEEVPDGHHPNAENIIPRAK</sequence>
<feature type="compositionally biased region" description="Basic and acidic residues" evidence="1">
    <location>
        <begin position="45"/>
        <end position="57"/>
    </location>
</feature>
<reference evidence="2 3" key="1">
    <citation type="journal article" date="2023" name="Plant Dis.">
        <title>First Report of Diplodia intermedia Causing Canker and Dieback Diseases on Apple Trees in Canada.</title>
        <authorList>
            <person name="Ellouze W."/>
            <person name="Ilyukhin E."/>
            <person name="Sulman M."/>
            <person name="Ali S."/>
        </authorList>
    </citation>
    <scope>NUCLEOTIDE SEQUENCE [LARGE SCALE GENOMIC DNA]</scope>
    <source>
        <strain evidence="2 3">M45-28</strain>
    </source>
</reference>
<protein>
    <submittedName>
        <fullName evidence="2">Uncharacterized protein</fullName>
    </submittedName>
</protein>
<feature type="compositionally biased region" description="Basic and acidic residues" evidence="1">
    <location>
        <begin position="263"/>
        <end position="284"/>
    </location>
</feature>
<dbReference type="Proteomes" id="UP001521184">
    <property type="component" value="Unassembled WGS sequence"/>
</dbReference>
<feature type="region of interest" description="Disordered" evidence="1">
    <location>
        <begin position="154"/>
        <end position="186"/>
    </location>
</feature>
<evidence type="ECO:0000256" key="1">
    <source>
        <dbReference type="SAM" id="MobiDB-lite"/>
    </source>
</evidence>
<evidence type="ECO:0000313" key="2">
    <source>
        <dbReference type="EMBL" id="KAL1642118.1"/>
    </source>
</evidence>
<keyword evidence="3" id="KW-1185">Reference proteome</keyword>
<feature type="region of interest" description="Disordered" evidence="1">
    <location>
        <begin position="99"/>
        <end position="139"/>
    </location>
</feature>
<organism evidence="2 3">
    <name type="scientific">Diplodia intermedia</name>
    <dbReference type="NCBI Taxonomy" id="856260"/>
    <lineage>
        <taxon>Eukaryota</taxon>
        <taxon>Fungi</taxon>
        <taxon>Dikarya</taxon>
        <taxon>Ascomycota</taxon>
        <taxon>Pezizomycotina</taxon>
        <taxon>Dothideomycetes</taxon>
        <taxon>Dothideomycetes incertae sedis</taxon>
        <taxon>Botryosphaeriales</taxon>
        <taxon>Botryosphaeriaceae</taxon>
        <taxon>Diplodia</taxon>
    </lineage>
</organism>
<feature type="compositionally biased region" description="Basic and acidic residues" evidence="1">
    <location>
        <begin position="65"/>
        <end position="79"/>
    </location>
</feature>
<evidence type="ECO:0000313" key="3">
    <source>
        <dbReference type="Proteomes" id="UP001521184"/>
    </source>
</evidence>
<feature type="region of interest" description="Disordered" evidence="1">
    <location>
        <begin position="1"/>
        <end position="79"/>
    </location>
</feature>
<dbReference type="EMBL" id="JAKEKT020000035">
    <property type="protein sequence ID" value="KAL1642118.1"/>
    <property type="molecule type" value="Genomic_DNA"/>
</dbReference>
<proteinExistence type="predicted"/>